<dbReference type="EMBL" id="CP026118">
    <property type="protein sequence ID" value="QAS52107.1"/>
    <property type="molecule type" value="Genomic_DNA"/>
</dbReference>
<gene>
    <name evidence="1" type="ORF">HLI_07650</name>
</gene>
<proteinExistence type="predicted"/>
<dbReference type="RefSeq" id="WP_128524397.1">
    <property type="nucleotide sequence ID" value="NZ_CANLVY010000002.1"/>
</dbReference>
<sequence length="78" mass="9475">MNLQKRKWNAIQSLMSRIHKALIEERKQNEFVTEAPVAARNHSTRQLIEAFTFNKRHKEEKDFYICVTEEWLKQSGRW</sequence>
<dbReference type="AlphaFoldDB" id="A0A410MBM8"/>
<protein>
    <submittedName>
        <fullName evidence="1">Uncharacterized protein</fullName>
    </submittedName>
</protein>
<reference evidence="1 2" key="1">
    <citation type="submission" date="2018-01" db="EMBL/GenBank/DDBJ databases">
        <title>The whole genome sequencing and assembly of Halobacillus litoralis ERB031 strain.</title>
        <authorList>
            <person name="Lee S.-J."/>
            <person name="Park M.-K."/>
            <person name="Kim J.-Y."/>
            <person name="Lee Y.-J."/>
            <person name="Yi H."/>
            <person name="Bahn Y.-S."/>
            <person name="Kim J.F."/>
            <person name="Lee D.-W."/>
        </authorList>
    </citation>
    <scope>NUCLEOTIDE SEQUENCE [LARGE SCALE GENOMIC DNA]</scope>
    <source>
        <strain evidence="1 2">ERB 031</strain>
    </source>
</reference>
<accession>A0A410MBM8</accession>
<evidence type="ECO:0000313" key="1">
    <source>
        <dbReference type="EMBL" id="QAS52107.1"/>
    </source>
</evidence>
<name>A0A410MBM8_9BACI</name>
<organism evidence="1 2">
    <name type="scientific">Halobacillus litoralis</name>
    <dbReference type="NCBI Taxonomy" id="45668"/>
    <lineage>
        <taxon>Bacteria</taxon>
        <taxon>Bacillati</taxon>
        <taxon>Bacillota</taxon>
        <taxon>Bacilli</taxon>
        <taxon>Bacillales</taxon>
        <taxon>Bacillaceae</taxon>
        <taxon>Halobacillus</taxon>
    </lineage>
</organism>
<dbReference type="KEGG" id="hli:HLI_07650"/>
<dbReference type="Proteomes" id="UP000287756">
    <property type="component" value="Chromosome"/>
</dbReference>
<evidence type="ECO:0000313" key="2">
    <source>
        <dbReference type="Proteomes" id="UP000287756"/>
    </source>
</evidence>